<evidence type="ECO:0000256" key="1">
    <source>
        <dbReference type="SAM" id="MobiDB-lite"/>
    </source>
</evidence>
<accession>A0A6L2JJX0</accession>
<dbReference type="AlphaFoldDB" id="A0A6L2JJX0"/>
<gene>
    <name evidence="2" type="ORF">Tci_009204</name>
</gene>
<sequence length="457" mass="52111">MERLIDGKVTLVDDEGKPLTKEYIEGEICFVDMINKEDFKDDILNSLMQNLGYEMDDKVLFYYKIPLKSLDIGLKHLDEEYDSNSESENEIIDEEHVVDEVEIPIKAIQEQMQKRFHVAVSKDKAFREKDKAQVHLRGDVKDPENPTRMFRRIFVCLGALKRGFRECGRELPGLDGAFMRGQFPGQILTAVGVNANNGIYPVAYDRVYCQHLQSCPSAEHRAHCDLLINNVCEVFNRQLLDARDSLIITALEFMREYIMKRTVIVQKVIQKCDGPLTHAVAKLFDKIKAASTRKWEISDILCKHVIAAIHDTTDNGFDVDIPEDSFYDSYKLKKWMNVYSHKVNPFNGRDMWSKFNCPTTLLPPKVHSQIGRPPKKRKKSKGEIVMVKGNKLTRQASQRNESMLKKTTGNKRTSSVIGTRIVAAQVGTQASQAGTQASTGSTFKRTKKFVSRLTPEK</sequence>
<feature type="compositionally biased region" description="Polar residues" evidence="1">
    <location>
        <begin position="426"/>
        <end position="443"/>
    </location>
</feature>
<comment type="caution">
    <text evidence="2">The sequence shown here is derived from an EMBL/GenBank/DDBJ whole genome shotgun (WGS) entry which is preliminary data.</text>
</comment>
<evidence type="ECO:0000313" key="2">
    <source>
        <dbReference type="EMBL" id="GEU37226.1"/>
    </source>
</evidence>
<protein>
    <submittedName>
        <fullName evidence="2">Uncharacterized protein</fullName>
    </submittedName>
</protein>
<dbReference type="EMBL" id="BKCJ010000902">
    <property type="protein sequence ID" value="GEU37226.1"/>
    <property type="molecule type" value="Genomic_DNA"/>
</dbReference>
<proteinExistence type="predicted"/>
<name>A0A6L2JJX0_TANCI</name>
<reference evidence="2" key="1">
    <citation type="journal article" date="2019" name="Sci. Rep.">
        <title>Draft genome of Tanacetum cinerariifolium, the natural source of mosquito coil.</title>
        <authorList>
            <person name="Yamashiro T."/>
            <person name="Shiraishi A."/>
            <person name="Satake H."/>
            <person name="Nakayama K."/>
        </authorList>
    </citation>
    <scope>NUCLEOTIDE SEQUENCE</scope>
</reference>
<dbReference type="PANTHER" id="PTHR31973:SF190">
    <property type="entry name" value="MULE TRANSPOSASE DOMAIN-CONTAINING PROTEIN"/>
    <property type="match status" value="1"/>
</dbReference>
<organism evidence="2">
    <name type="scientific">Tanacetum cinerariifolium</name>
    <name type="common">Dalmatian daisy</name>
    <name type="synonym">Chrysanthemum cinerariifolium</name>
    <dbReference type="NCBI Taxonomy" id="118510"/>
    <lineage>
        <taxon>Eukaryota</taxon>
        <taxon>Viridiplantae</taxon>
        <taxon>Streptophyta</taxon>
        <taxon>Embryophyta</taxon>
        <taxon>Tracheophyta</taxon>
        <taxon>Spermatophyta</taxon>
        <taxon>Magnoliopsida</taxon>
        <taxon>eudicotyledons</taxon>
        <taxon>Gunneridae</taxon>
        <taxon>Pentapetalae</taxon>
        <taxon>asterids</taxon>
        <taxon>campanulids</taxon>
        <taxon>Asterales</taxon>
        <taxon>Asteraceae</taxon>
        <taxon>Asteroideae</taxon>
        <taxon>Anthemideae</taxon>
        <taxon>Anthemidinae</taxon>
        <taxon>Tanacetum</taxon>
    </lineage>
</organism>
<feature type="compositionally biased region" description="Polar residues" evidence="1">
    <location>
        <begin position="394"/>
        <end position="417"/>
    </location>
</feature>
<feature type="region of interest" description="Disordered" evidence="1">
    <location>
        <begin position="394"/>
        <end position="457"/>
    </location>
</feature>
<dbReference type="PANTHER" id="PTHR31973">
    <property type="entry name" value="POLYPROTEIN, PUTATIVE-RELATED"/>
    <property type="match status" value="1"/>
</dbReference>